<dbReference type="EMBL" id="ML170680">
    <property type="protein sequence ID" value="TDL13367.1"/>
    <property type="molecule type" value="Genomic_DNA"/>
</dbReference>
<accession>A0A4Y7PDL3</accession>
<protein>
    <submittedName>
        <fullName evidence="1">Uncharacterized protein</fullName>
    </submittedName>
</protein>
<gene>
    <name evidence="1" type="ORF">BD410DRAFT_847024</name>
</gene>
<dbReference type="AlphaFoldDB" id="A0A4Y7PDL3"/>
<evidence type="ECO:0000313" key="1">
    <source>
        <dbReference type="EMBL" id="TDL13367.1"/>
    </source>
</evidence>
<name>A0A4Y7PDL3_9AGAM</name>
<keyword evidence="2" id="KW-1185">Reference proteome</keyword>
<organism evidence="1 2">
    <name type="scientific">Rickenella mellea</name>
    <dbReference type="NCBI Taxonomy" id="50990"/>
    <lineage>
        <taxon>Eukaryota</taxon>
        <taxon>Fungi</taxon>
        <taxon>Dikarya</taxon>
        <taxon>Basidiomycota</taxon>
        <taxon>Agaricomycotina</taxon>
        <taxon>Agaricomycetes</taxon>
        <taxon>Hymenochaetales</taxon>
        <taxon>Rickenellaceae</taxon>
        <taxon>Rickenella</taxon>
    </lineage>
</organism>
<evidence type="ECO:0000313" key="2">
    <source>
        <dbReference type="Proteomes" id="UP000294933"/>
    </source>
</evidence>
<proteinExistence type="predicted"/>
<sequence length="216" mass="23699">MPSVPNDPLVHTFKKLLGLGSATFTNPPYTETDEGLKTAWLHKASGIMAEIDAVLPSLQGDPTFRKAFTRVNEWRATLETIEASTSGLIDNIDDLFDDEDEDMHIPVSPARQTSEVRVEEALLELNPMTVPKPSPEACAGTAHASTISAVKPIMTAQYEGVWTKGGLGWLGDGRIWKNLGVPGQERPSTGESFFQIGFASNLSFSRQFPGRRRGRW</sequence>
<dbReference type="Proteomes" id="UP000294933">
    <property type="component" value="Unassembled WGS sequence"/>
</dbReference>
<dbReference type="VEuPathDB" id="FungiDB:BD410DRAFT_847024"/>
<reference evidence="1 2" key="1">
    <citation type="submission" date="2018-06" db="EMBL/GenBank/DDBJ databases">
        <title>A transcriptomic atlas of mushroom development highlights an independent origin of complex multicellularity.</title>
        <authorList>
            <consortium name="DOE Joint Genome Institute"/>
            <person name="Krizsan K."/>
            <person name="Almasi E."/>
            <person name="Merenyi Z."/>
            <person name="Sahu N."/>
            <person name="Viragh M."/>
            <person name="Koszo T."/>
            <person name="Mondo S."/>
            <person name="Kiss B."/>
            <person name="Balint B."/>
            <person name="Kues U."/>
            <person name="Barry K."/>
            <person name="Hegedus J.C."/>
            <person name="Henrissat B."/>
            <person name="Johnson J."/>
            <person name="Lipzen A."/>
            <person name="Ohm R."/>
            <person name="Nagy I."/>
            <person name="Pangilinan J."/>
            <person name="Yan J."/>
            <person name="Xiong Y."/>
            <person name="Grigoriev I.V."/>
            <person name="Hibbett D.S."/>
            <person name="Nagy L.G."/>
        </authorList>
    </citation>
    <scope>NUCLEOTIDE SEQUENCE [LARGE SCALE GENOMIC DNA]</scope>
    <source>
        <strain evidence="1 2">SZMC22713</strain>
    </source>
</reference>